<keyword evidence="1" id="KW-0732">Signal</keyword>
<evidence type="ECO:0000256" key="1">
    <source>
        <dbReference type="SAM" id="SignalP"/>
    </source>
</evidence>
<accession>A0ABQ6PIW7</accession>
<name>A0ABQ6PIW7_9BACT</name>
<dbReference type="RefSeq" id="WP_338222696.1">
    <property type="nucleotide sequence ID" value="NZ_BTPD01000002.1"/>
</dbReference>
<protein>
    <submittedName>
        <fullName evidence="2">Uncharacterized protein</fullName>
    </submittedName>
</protein>
<proteinExistence type="predicted"/>
<dbReference type="EMBL" id="BTPD01000002">
    <property type="protein sequence ID" value="GMQ27890.1"/>
    <property type="molecule type" value="Genomic_DNA"/>
</dbReference>
<dbReference type="Proteomes" id="UP001338309">
    <property type="component" value="Unassembled WGS sequence"/>
</dbReference>
<comment type="caution">
    <text evidence="2">The sequence shown here is derived from an EMBL/GenBank/DDBJ whole genome shotgun (WGS) entry which is preliminary data.</text>
</comment>
<evidence type="ECO:0000313" key="3">
    <source>
        <dbReference type="Proteomes" id="UP001338309"/>
    </source>
</evidence>
<reference evidence="2 3" key="1">
    <citation type="submission" date="2023-08" db="EMBL/GenBank/DDBJ databases">
        <title>Draft genome sequence of Algoriphagus confluentis.</title>
        <authorList>
            <person name="Takatani N."/>
            <person name="Hosokawa M."/>
            <person name="Sawabe T."/>
        </authorList>
    </citation>
    <scope>NUCLEOTIDE SEQUENCE [LARGE SCALE GENOMIC DNA]</scope>
    <source>
        <strain evidence="2 3">NBRC 111222</strain>
    </source>
</reference>
<feature type="signal peptide" evidence="1">
    <location>
        <begin position="1"/>
        <end position="21"/>
    </location>
</feature>
<organism evidence="2 3">
    <name type="scientific">Algoriphagus confluentis</name>
    <dbReference type="NCBI Taxonomy" id="1697556"/>
    <lineage>
        <taxon>Bacteria</taxon>
        <taxon>Pseudomonadati</taxon>
        <taxon>Bacteroidota</taxon>
        <taxon>Cytophagia</taxon>
        <taxon>Cytophagales</taxon>
        <taxon>Cyclobacteriaceae</taxon>
        <taxon>Algoriphagus</taxon>
    </lineage>
</organism>
<sequence>MSLKSFFLFCLLAGLWFPTCAQTLPAGPKMPSIGGGLPKGISANGLEALATKSEIPYLEELRQVQGLKKSYDSLRSEVKKLKKATQDSTTQDSVVSVLKAKGKEVLDQEAEVLQSMLEEQEIPGEELRSAVNRTLEGVEGSKAKLAQVSDLDGLDGILDQSEENLKALVNEWLMPKIEQTLSGTLSEGWNPAEAKIPDFYGKDGLEKLLREGAEPQELMAQAKEQAAGKARHISTEYIQKAEGEFSKLKLDSLGNVQVLLDQEKRKFQLVESNELKGAGVLERTGLLLWYDPLTSFEEGFFAEGGLSYGFTHQFQAFGVWTVKRSSDNASGPQITGQGPKLGLRFSKGNWGVQSSVSNNQISTEYPAGYESRNFSGKAWAGELSLVRTIPMGKVIRSVVMVSWDPLYKEDRSLARSAVQLKIGFELGRFKNLFENVSFRQTEENRGEFIARQIN</sequence>
<gene>
    <name evidence="2" type="ORF">Aconfl_05330</name>
</gene>
<evidence type="ECO:0000313" key="2">
    <source>
        <dbReference type="EMBL" id="GMQ27890.1"/>
    </source>
</evidence>
<feature type="chain" id="PRO_5046929534" evidence="1">
    <location>
        <begin position="22"/>
        <end position="454"/>
    </location>
</feature>
<keyword evidence="3" id="KW-1185">Reference proteome</keyword>